<evidence type="ECO:0000313" key="2">
    <source>
        <dbReference type="EMBL" id="OYO13549.1"/>
    </source>
</evidence>
<dbReference type="AlphaFoldDB" id="A0A255GCD5"/>
<feature type="chain" id="PRO_5012513399" description="TolC family protein" evidence="1">
    <location>
        <begin position="27"/>
        <end position="166"/>
    </location>
</feature>
<sequence length="166" mass="16954">MTAGLAAAAVVVAMGLGGCANSPSTAATVGDRTITTSEVAETSRELTAINPKIAEPALVLSVKMRAAAAEQIAQSRNINLDTETQALLPQLQIPPELMANPAGNQLVRDLVKVDALGQKLGQGELAAAMGFIPVTVNPRYGLQGLEDVANDQQAIGSGSLSQPAAR</sequence>
<protein>
    <recommendedName>
        <fullName evidence="4">TolC family protein</fullName>
    </recommendedName>
</protein>
<keyword evidence="1" id="KW-0732">Signal</keyword>
<evidence type="ECO:0000313" key="3">
    <source>
        <dbReference type="Proteomes" id="UP000215896"/>
    </source>
</evidence>
<feature type="signal peptide" evidence="1">
    <location>
        <begin position="1"/>
        <end position="26"/>
    </location>
</feature>
<evidence type="ECO:0008006" key="4">
    <source>
        <dbReference type="Google" id="ProtNLM"/>
    </source>
</evidence>
<dbReference type="RefSeq" id="WP_094405669.1">
    <property type="nucleotide sequence ID" value="NZ_NMVO01000013.1"/>
</dbReference>
<proteinExistence type="predicted"/>
<organism evidence="2 3">
    <name type="scientific">Enemella evansiae</name>
    <dbReference type="NCBI Taxonomy" id="2016499"/>
    <lineage>
        <taxon>Bacteria</taxon>
        <taxon>Bacillati</taxon>
        <taxon>Actinomycetota</taxon>
        <taxon>Actinomycetes</taxon>
        <taxon>Propionibacteriales</taxon>
        <taxon>Propionibacteriaceae</taxon>
        <taxon>Enemella</taxon>
    </lineage>
</organism>
<name>A0A255GCD5_9ACTN</name>
<reference evidence="2 3" key="1">
    <citation type="submission" date="2017-07" db="EMBL/GenBank/DDBJ databases">
        <title>Draft whole genome sequences of clinical Proprionibacteriaceae strains.</title>
        <authorList>
            <person name="Bernier A.-M."/>
            <person name="Bernard K."/>
            <person name="Domingo M.-C."/>
        </authorList>
    </citation>
    <scope>NUCLEOTIDE SEQUENCE [LARGE SCALE GENOMIC DNA]</scope>
    <source>
        <strain evidence="2 3">NML 030167</strain>
    </source>
</reference>
<comment type="caution">
    <text evidence="2">The sequence shown here is derived from an EMBL/GenBank/DDBJ whole genome shotgun (WGS) entry which is preliminary data.</text>
</comment>
<dbReference type="EMBL" id="NMVO01000013">
    <property type="protein sequence ID" value="OYO13549.1"/>
    <property type="molecule type" value="Genomic_DNA"/>
</dbReference>
<gene>
    <name evidence="2" type="ORF">CGZ94_11325</name>
</gene>
<keyword evidence="3" id="KW-1185">Reference proteome</keyword>
<evidence type="ECO:0000256" key="1">
    <source>
        <dbReference type="SAM" id="SignalP"/>
    </source>
</evidence>
<accession>A0A255GCD5</accession>
<dbReference type="Proteomes" id="UP000215896">
    <property type="component" value="Unassembled WGS sequence"/>
</dbReference>